<reference evidence="2 3" key="1">
    <citation type="submission" date="2018-10" db="EMBL/GenBank/DDBJ databases">
        <title>Isolation from soil.</title>
        <authorList>
            <person name="Hu J."/>
        </authorList>
    </citation>
    <scope>NUCLEOTIDE SEQUENCE [LARGE SCALE GENOMIC DNA]</scope>
    <source>
        <strain evidence="2 3">NEAU-Ht49</strain>
    </source>
</reference>
<dbReference type="OrthoDB" id="4537149at2"/>
<dbReference type="Gene3D" id="3.90.1570.10">
    <property type="entry name" value="tt1808, chain A"/>
    <property type="match status" value="1"/>
</dbReference>
<accession>A0A3M2LM25</accession>
<gene>
    <name evidence="2" type="ORF">EBO15_35395</name>
</gene>
<evidence type="ECO:0000313" key="2">
    <source>
        <dbReference type="EMBL" id="RMI37593.1"/>
    </source>
</evidence>
<keyword evidence="2" id="KW-0255">Endonuclease</keyword>
<name>A0A3M2LM25_9ACTN</name>
<dbReference type="AlphaFoldDB" id="A0A3M2LM25"/>
<dbReference type="SUPFAM" id="SSF52980">
    <property type="entry name" value="Restriction endonuclease-like"/>
    <property type="match status" value="1"/>
</dbReference>
<dbReference type="RefSeq" id="WP_122198833.1">
    <property type="nucleotide sequence ID" value="NZ_JBHSKC010000001.1"/>
</dbReference>
<dbReference type="GO" id="GO:0004519">
    <property type="term" value="F:endonuclease activity"/>
    <property type="evidence" value="ECO:0007669"/>
    <property type="project" value="UniProtKB-KW"/>
</dbReference>
<dbReference type="InterPro" id="IPR008538">
    <property type="entry name" value="Uma2"/>
</dbReference>
<dbReference type="PANTHER" id="PTHR35400:SF3">
    <property type="entry name" value="SLL1072 PROTEIN"/>
    <property type="match status" value="1"/>
</dbReference>
<feature type="domain" description="Putative restriction endonuclease" evidence="1">
    <location>
        <begin position="21"/>
        <end position="189"/>
    </location>
</feature>
<dbReference type="Proteomes" id="UP000282674">
    <property type="component" value="Unassembled WGS sequence"/>
</dbReference>
<evidence type="ECO:0000259" key="1">
    <source>
        <dbReference type="Pfam" id="PF05685"/>
    </source>
</evidence>
<dbReference type="InterPro" id="IPR011335">
    <property type="entry name" value="Restrct_endonuc-II-like"/>
</dbReference>
<dbReference type="InterPro" id="IPR012296">
    <property type="entry name" value="Nuclease_put_TT1808"/>
</dbReference>
<dbReference type="EMBL" id="RFFG01000103">
    <property type="protein sequence ID" value="RMI37593.1"/>
    <property type="molecule type" value="Genomic_DNA"/>
</dbReference>
<keyword evidence="2" id="KW-0378">Hydrolase</keyword>
<protein>
    <submittedName>
        <fullName evidence="2">Uma2 family endonuclease</fullName>
    </submittedName>
</protein>
<keyword evidence="2" id="KW-0540">Nuclease</keyword>
<organism evidence="2 3">
    <name type="scientific">Actinomadura harenae</name>
    <dbReference type="NCBI Taxonomy" id="2483351"/>
    <lineage>
        <taxon>Bacteria</taxon>
        <taxon>Bacillati</taxon>
        <taxon>Actinomycetota</taxon>
        <taxon>Actinomycetes</taxon>
        <taxon>Streptosporangiales</taxon>
        <taxon>Thermomonosporaceae</taxon>
        <taxon>Actinomadura</taxon>
    </lineage>
</organism>
<evidence type="ECO:0000313" key="3">
    <source>
        <dbReference type="Proteomes" id="UP000282674"/>
    </source>
</evidence>
<dbReference type="CDD" id="cd06260">
    <property type="entry name" value="DUF820-like"/>
    <property type="match status" value="1"/>
</dbReference>
<sequence>MAAEAARDCSDEERRLLAWFLDFDPPEGFRAELIEGEVVVSPAPAPRHEKCLSRLSRQVARMSVTPMDYSGNAGLVLQSGGRCTKNYAIPDGVFAPIDLDLFDPEENWISPDGVAMVVEVTSGRADHDRTVKRYCYAKAALPHYMLVDRQEKSVTLFSDPDEQKQDYLEISQVPFGKPLLLPELFGFQLETVDFV</sequence>
<dbReference type="PANTHER" id="PTHR35400">
    <property type="entry name" value="SLR1083 PROTEIN"/>
    <property type="match status" value="1"/>
</dbReference>
<keyword evidence="3" id="KW-1185">Reference proteome</keyword>
<dbReference type="Pfam" id="PF05685">
    <property type="entry name" value="Uma2"/>
    <property type="match status" value="1"/>
</dbReference>
<comment type="caution">
    <text evidence="2">The sequence shown here is derived from an EMBL/GenBank/DDBJ whole genome shotgun (WGS) entry which is preliminary data.</text>
</comment>
<proteinExistence type="predicted"/>